<keyword evidence="1 12" id="KW-0639">Primosome</keyword>
<organism evidence="15 16">
    <name type="scientific">Phormidium tenue NIES-30</name>
    <dbReference type="NCBI Taxonomy" id="549789"/>
    <lineage>
        <taxon>Bacteria</taxon>
        <taxon>Bacillati</taxon>
        <taxon>Cyanobacteriota</taxon>
        <taxon>Cyanophyceae</taxon>
        <taxon>Oscillatoriophycideae</taxon>
        <taxon>Oscillatoriales</taxon>
        <taxon>Oscillatoriaceae</taxon>
        <taxon>Phormidium</taxon>
    </lineage>
</organism>
<evidence type="ECO:0000256" key="3">
    <source>
        <dbReference type="ARBA" id="ARBA00022723"/>
    </source>
</evidence>
<feature type="domain" description="Helicase ATP-binding" evidence="13">
    <location>
        <begin position="284"/>
        <end position="451"/>
    </location>
</feature>
<keyword evidence="4 12" id="KW-0547">Nucleotide-binding</keyword>
<dbReference type="Gene3D" id="3.40.50.300">
    <property type="entry name" value="P-loop containing nucleotide triphosphate hydrolases"/>
    <property type="match status" value="2"/>
</dbReference>
<dbReference type="Pfam" id="PF18074">
    <property type="entry name" value="PriA_C"/>
    <property type="match status" value="1"/>
</dbReference>
<dbReference type="GO" id="GO:1990077">
    <property type="term" value="C:primosome complex"/>
    <property type="evidence" value="ECO:0007669"/>
    <property type="project" value="UniProtKB-UniRule"/>
</dbReference>
<dbReference type="GO" id="GO:0008270">
    <property type="term" value="F:zinc ion binding"/>
    <property type="evidence" value="ECO:0007669"/>
    <property type="project" value="UniProtKB-UniRule"/>
</dbReference>
<dbReference type="NCBIfam" id="NF004066">
    <property type="entry name" value="PRK05580.1-3"/>
    <property type="match status" value="1"/>
</dbReference>
<gene>
    <name evidence="12" type="primary">priA</name>
    <name evidence="15" type="ORF">NIES30_09560</name>
</gene>
<comment type="catalytic activity">
    <reaction evidence="12">
        <text>Couples ATP hydrolysis with the unwinding of duplex DNA by translocating in the 3'-5' direction.</text>
        <dbReference type="EC" id="5.6.2.4"/>
    </reaction>
</comment>
<dbReference type="SMART" id="SM00487">
    <property type="entry name" value="DEXDc"/>
    <property type="match status" value="1"/>
</dbReference>
<comment type="subunit">
    <text evidence="12">Component of the replication restart primosome.</text>
</comment>
<dbReference type="Pfam" id="PF00270">
    <property type="entry name" value="DEAD"/>
    <property type="match status" value="1"/>
</dbReference>
<dbReference type="SMART" id="SM00490">
    <property type="entry name" value="HELICc"/>
    <property type="match status" value="1"/>
</dbReference>
<evidence type="ECO:0000256" key="1">
    <source>
        <dbReference type="ARBA" id="ARBA00022515"/>
    </source>
</evidence>
<proteinExistence type="inferred from homology"/>
<dbReference type="CDD" id="cd18804">
    <property type="entry name" value="SF2_C_priA"/>
    <property type="match status" value="1"/>
</dbReference>
<keyword evidence="8 12" id="KW-0067">ATP-binding</keyword>
<keyword evidence="9 12" id="KW-0238">DNA-binding</keyword>
<evidence type="ECO:0000259" key="13">
    <source>
        <dbReference type="PROSITE" id="PS51192"/>
    </source>
</evidence>
<dbReference type="STRING" id="549789.NIES30_09560"/>
<evidence type="ECO:0000259" key="14">
    <source>
        <dbReference type="PROSITE" id="PS51194"/>
    </source>
</evidence>
<evidence type="ECO:0000256" key="4">
    <source>
        <dbReference type="ARBA" id="ARBA00022741"/>
    </source>
</evidence>
<dbReference type="GO" id="GO:0003677">
    <property type="term" value="F:DNA binding"/>
    <property type="evidence" value="ECO:0007669"/>
    <property type="project" value="UniProtKB-UniRule"/>
</dbReference>
<keyword evidence="3 12" id="KW-0479">Metal-binding</keyword>
<evidence type="ECO:0000256" key="8">
    <source>
        <dbReference type="ARBA" id="ARBA00022840"/>
    </source>
</evidence>
<feature type="domain" description="Helicase C-terminal" evidence="14">
    <location>
        <begin position="612"/>
        <end position="779"/>
    </location>
</feature>
<evidence type="ECO:0000256" key="5">
    <source>
        <dbReference type="ARBA" id="ARBA00022801"/>
    </source>
</evidence>
<evidence type="ECO:0000313" key="15">
    <source>
        <dbReference type="EMBL" id="OKH48771.1"/>
    </source>
</evidence>
<dbReference type="PANTHER" id="PTHR30580:SF0">
    <property type="entry name" value="PRIMOSOMAL PROTEIN N"/>
    <property type="match status" value="1"/>
</dbReference>
<dbReference type="AlphaFoldDB" id="A0A1U7J6Z1"/>
<dbReference type="GO" id="GO:0006270">
    <property type="term" value="P:DNA replication initiation"/>
    <property type="evidence" value="ECO:0007669"/>
    <property type="project" value="TreeGrafter"/>
</dbReference>
<evidence type="ECO:0000256" key="2">
    <source>
        <dbReference type="ARBA" id="ARBA00022705"/>
    </source>
</evidence>
<dbReference type="Proteomes" id="UP000185557">
    <property type="component" value="Unassembled WGS sequence"/>
</dbReference>
<dbReference type="InterPro" id="IPR011545">
    <property type="entry name" value="DEAD/DEAH_box_helicase_dom"/>
</dbReference>
<dbReference type="InterPro" id="IPR041222">
    <property type="entry name" value="PriA_3primeBD"/>
</dbReference>
<evidence type="ECO:0000256" key="7">
    <source>
        <dbReference type="ARBA" id="ARBA00022833"/>
    </source>
</evidence>
<keyword evidence="10 12" id="KW-0413">Isomerase</keyword>
<dbReference type="GO" id="GO:0006302">
    <property type="term" value="P:double-strand break repair"/>
    <property type="evidence" value="ECO:0007669"/>
    <property type="project" value="InterPro"/>
</dbReference>
<feature type="binding site" evidence="12">
    <location>
        <position position="607"/>
    </location>
    <ligand>
        <name>Zn(2+)</name>
        <dbReference type="ChEBI" id="CHEBI:29105"/>
        <label>2</label>
    </ligand>
</feature>
<dbReference type="InterPro" id="IPR041236">
    <property type="entry name" value="PriA_C"/>
</dbReference>
<feature type="binding site" evidence="12">
    <location>
        <position position="604"/>
    </location>
    <ligand>
        <name>Zn(2+)</name>
        <dbReference type="ChEBI" id="CHEBI:29105"/>
        <label>2</label>
    </ligand>
</feature>
<comment type="catalytic activity">
    <reaction evidence="11 12">
        <text>ATP + H2O = ADP + phosphate + H(+)</text>
        <dbReference type="Rhea" id="RHEA:13065"/>
        <dbReference type="ChEBI" id="CHEBI:15377"/>
        <dbReference type="ChEBI" id="CHEBI:15378"/>
        <dbReference type="ChEBI" id="CHEBI:30616"/>
        <dbReference type="ChEBI" id="CHEBI:43474"/>
        <dbReference type="ChEBI" id="CHEBI:456216"/>
        <dbReference type="EC" id="5.6.2.4"/>
    </reaction>
</comment>
<feature type="binding site" evidence="12">
    <location>
        <position position="620"/>
    </location>
    <ligand>
        <name>Zn(2+)</name>
        <dbReference type="ChEBI" id="CHEBI:29105"/>
        <label>1</label>
    </ligand>
</feature>
<dbReference type="InterPro" id="IPR005259">
    <property type="entry name" value="PriA"/>
</dbReference>
<dbReference type="GO" id="GO:0006310">
    <property type="term" value="P:DNA recombination"/>
    <property type="evidence" value="ECO:0007669"/>
    <property type="project" value="InterPro"/>
</dbReference>
<keyword evidence="6 12" id="KW-0347">Helicase</keyword>
<dbReference type="GO" id="GO:0006269">
    <property type="term" value="P:DNA replication, synthesis of primer"/>
    <property type="evidence" value="ECO:0007669"/>
    <property type="project" value="UniProtKB-KW"/>
</dbReference>
<dbReference type="InterPro" id="IPR042115">
    <property type="entry name" value="PriA_3primeBD_sf"/>
</dbReference>
<comment type="caution">
    <text evidence="15">The sequence shown here is derived from an EMBL/GenBank/DDBJ whole genome shotgun (WGS) entry which is preliminary data.</text>
</comment>
<keyword evidence="2 12" id="KW-0235">DNA replication</keyword>
<dbReference type="PROSITE" id="PS51194">
    <property type="entry name" value="HELICASE_CTER"/>
    <property type="match status" value="1"/>
</dbReference>
<protein>
    <recommendedName>
        <fullName evidence="12">Replication restart protein PriA</fullName>
    </recommendedName>
    <alternativeName>
        <fullName evidence="12">ATP-dependent DNA helicase PriA</fullName>
        <ecNumber evidence="12">5.6.2.4</ecNumber>
    </alternativeName>
    <alternativeName>
        <fullName evidence="12">DNA 3'-5' helicase PriA</fullName>
    </alternativeName>
</protein>
<name>A0A1U7J6Z1_9CYAN</name>
<dbReference type="Pfam" id="PF17764">
    <property type="entry name" value="PriA_3primeBD"/>
    <property type="match status" value="1"/>
</dbReference>
<evidence type="ECO:0000256" key="10">
    <source>
        <dbReference type="ARBA" id="ARBA00023235"/>
    </source>
</evidence>
<dbReference type="InterPro" id="IPR040498">
    <property type="entry name" value="PriA_CRR"/>
</dbReference>
<dbReference type="PROSITE" id="PS51192">
    <property type="entry name" value="HELICASE_ATP_BIND_1"/>
    <property type="match status" value="1"/>
</dbReference>
<dbReference type="RefSeq" id="WP_073608182.1">
    <property type="nucleotide sequence ID" value="NZ_MRCG01000005.1"/>
</dbReference>
<evidence type="ECO:0000256" key="11">
    <source>
        <dbReference type="ARBA" id="ARBA00048988"/>
    </source>
</evidence>
<feature type="binding site" evidence="12">
    <location>
        <position position="576"/>
    </location>
    <ligand>
        <name>Zn(2+)</name>
        <dbReference type="ChEBI" id="CHEBI:29105"/>
        <label>1</label>
    </ligand>
</feature>
<dbReference type="Gene3D" id="3.40.1440.60">
    <property type="entry name" value="PriA, 3(prime) DNA-binding domain"/>
    <property type="match status" value="1"/>
</dbReference>
<keyword evidence="7 12" id="KW-0862">Zinc</keyword>
<dbReference type="GO" id="GO:0016887">
    <property type="term" value="F:ATP hydrolysis activity"/>
    <property type="evidence" value="ECO:0007669"/>
    <property type="project" value="RHEA"/>
</dbReference>
<keyword evidence="5 12" id="KW-0378">Hydrolase</keyword>
<comment type="similarity">
    <text evidence="12">Belongs to the helicase family. PriA subfamily.</text>
</comment>
<evidence type="ECO:0000256" key="12">
    <source>
        <dbReference type="HAMAP-Rule" id="MF_00983"/>
    </source>
</evidence>
<comment type="cofactor">
    <cofactor evidence="12">
        <name>Zn(2+)</name>
        <dbReference type="ChEBI" id="CHEBI:29105"/>
    </cofactor>
    <text evidence="12">Binds 2 zinc ions per subunit.</text>
</comment>
<dbReference type="GO" id="GO:0043138">
    <property type="term" value="F:3'-5' DNA helicase activity"/>
    <property type="evidence" value="ECO:0007669"/>
    <property type="project" value="UniProtKB-EC"/>
</dbReference>
<keyword evidence="16" id="KW-1185">Reference proteome</keyword>
<accession>A0A1U7J6Z1</accession>
<feature type="binding site" evidence="12">
    <location>
        <position position="573"/>
    </location>
    <ligand>
        <name>Zn(2+)</name>
        <dbReference type="ChEBI" id="CHEBI:29105"/>
        <label>1</label>
    </ligand>
</feature>
<dbReference type="OrthoDB" id="9759544at2"/>
<reference evidence="15 16" key="1">
    <citation type="submission" date="2016-11" db="EMBL/GenBank/DDBJ databases">
        <title>Draft Genome Sequences of Nine Cyanobacterial Strains from Diverse Habitats.</title>
        <authorList>
            <person name="Zhu T."/>
            <person name="Hou S."/>
            <person name="Lu X."/>
            <person name="Hess W.R."/>
        </authorList>
    </citation>
    <scope>NUCLEOTIDE SEQUENCE [LARGE SCALE GENOMIC DNA]</scope>
    <source>
        <strain evidence="15 16">NIES-30</strain>
    </source>
</reference>
<evidence type="ECO:0000256" key="9">
    <source>
        <dbReference type="ARBA" id="ARBA00023125"/>
    </source>
</evidence>
<dbReference type="NCBIfam" id="TIGR00595">
    <property type="entry name" value="priA"/>
    <property type="match status" value="1"/>
</dbReference>
<dbReference type="PANTHER" id="PTHR30580">
    <property type="entry name" value="PRIMOSOMAL PROTEIN N"/>
    <property type="match status" value="1"/>
</dbReference>
<dbReference type="EMBL" id="MRCG01000005">
    <property type="protein sequence ID" value="OKH48771.1"/>
    <property type="molecule type" value="Genomic_DNA"/>
</dbReference>
<evidence type="ECO:0000313" key="16">
    <source>
        <dbReference type="Proteomes" id="UP000185557"/>
    </source>
</evidence>
<sequence>MGGESKPQPQWVNVLVDYGGQPAEYTYTVPASLEVQVGDILTVPFRHQSIGAIALSLSLTPPANLVAHQIRAVEGVVEQRFFAPPYWVLLQRVAHYYQVPLMQVLKTALPPGLLAKSQRRLRLRRDRLPQISLAPGLKELVEDLQRSPTGDYTWPYLQKRGHSYRTLQQLIQLGWAESYLSPPQPPQAKRRQAVTLVCGNIVPPELTARQQDIMATLRRQGGDLWLSDALQLCQTTSPTLKRLAQLGCLVIEPREQLRTETGPALLPDRPKPLTHFQAQVLAPINKSQQGSQFLLHGVTGSGKTEVYLQAIAPRLAAGQSALVLVPEIGLTPQLTDRFRRRFGDQVWVYHSNLADGERYDTWRQSLKPSKPLVIVGTRSAIFMPLPNLGLIILDEEHDSSYKQDVPPCYHARTVARWRAELENCPLVLGSATPSLDTWVQCQGLGDASLPNDGDVGWALPTIHLDRAAQSLAKLLPSSPNSPMLEVLELPSSPHHPTPSPPTLLPWTYLSLPERVQAQPLPTVNVVDMRDELQDGNRSILSRSLQTALATMKAEGNQGLLFIHRRGHSSFVSCRSCGHVMMCPHCDVSLSYHQPGANSAMTLRCHYCNYSQSHPKHCPACSSPYLKHFGSGTQRVVSALAETFPELSCIRFDSDTTRTKGAHRALLTRFAEGEADLLVGTQMLTKGIDLPQVTLVGIIAADGLLYMNDYWASERALQMLIQVAGRAGRGTQPGQVFLQTYTPDHPVVEAVTHHAYEGFIAAEWAQRQLLQYPPAGQMVLLRLSSTDPNAVQQTAEIFAQHVTQLLAGSSYQLLGPAPAPIPRVARRYRWHLVVKGPLDEPLPNLQDLRQHCPAQVSLTIDVDPLNLA</sequence>
<evidence type="ECO:0000256" key="6">
    <source>
        <dbReference type="ARBA" id="ARBA00022806"/>
    </source>
</evidence>
<feature type="binding site" evidence="12">
    <location>
        <position position="617"/>
    </location>
    <ligand>
        <name>Zn(2+)</name>
        <dbReference type="ChEBI" id="CHEBI:29105"/>
        <label>1</label>
    </ligand>
</feature>
<dbReference type="HAMAP" id="MF_00983">
    <property type="entry name" value="PriA"/>
    <property type="match status" value="1"/>
</dbReference>
<dbReference type="InterPro" id="IPR014001">
    <property type="entry name" value="Helicase_ATP-bd"/>
</dbReference>
<dbReference type="FunFam" id="3.40.50.300:FF:000489">
    <property type="entry name" value="Primosome assembly protein PriA"/>
    <property type="match status" value="1"/>
</dbReference>
<feature type="binding site" evidence="12">
    <location>
        <position position="585"/>
    </location>
    <ligand>
        <name>Zn(2+)</name>
        <dbReference type="ChEBI" id="CHEBI:29105"/>
        <label>2</label>
    </ligand>
</feature>
<dbReference type="Pfam" id="PF18319">
    <property type="entry name" value="Zn_ribbon_PriA"/>
    <property type="match status" value="1"/>
</dbReference>
<dbReference type="GO" id="GO:0005524">
    <property type="term" value="F:ATP binding"/>
    <property type="evidence" value="ECO:0007669"/>
    <property type="project" value="UniProtKB-UniRule"/>
</dbReference>
<dbReference type="InterPro" id="IPR027417">
    <property type="entry name" value="P-loop_NTPase"/>
</dbReference>
<dbReference type="EC" id="5.6.2.4" evidence="12"/>
<dbReference type="InterPro" id="IPR001650">
    <property type="entry name" value="Helicase_C-like"/>
</dbReference>
<dbReference type="CDD" id="cd17929">
    <property type="entry name" value="DEXHc_priA"/>
    <property type="match status" value="1"/>
</dbReference>
<feature type="binding site" evidence="12">
    <location>
        <position position="582"/>
    </location>
    <ligand>
        <name>Zn(2+)</name>
        <dbReference type="ChEBI" id="CHEBI:29105"/>
        <label>2</label>
    </ligand>
</feature>
<dbReference type="SUPFAM" id="SSF52540">
    <property type="entry name" value="P-loop containing nucleoside triphosphate hydrolases"/>
    <property type="match status" value="1"/>
</dbReference>
<dbReference type="Pfam" id="PF00271">
    <property type="entry name" value="Helicase_C"/>
    <property type="match status" value="1"/>
</dbReference>
<comment type="function">
    <text evidence="12">Initiates the restart of stalled replication forks, which reloads the replicative helicase on sites other than the origin of replication. Recognizes and binds to abandoned replication forks and remodels them to uncover a helicase loading site. Promotes assembly of the primosome at these replication forks.</text>
</comment>